<name>A0ABU1S8K9_9MICO</name>
<evidence type="ECO:0008006" key="3">
    <source>
        <dbReference type="Google" id="ProtNLM"/>
    </source>
</evidence>
<gene>
    <name evidence="1" type="ORF">J2Y69_000475</name>
</gene>
<dbReference type="InterPro" id="IPR021466">
    <property type="entry name" value="Put_rhamnosyl_transferase"/>
</dbReference>
<comment type="caution">
    <text evidence="1">The sequence shown here is derived from an EMBL/GenBank/DDBJ whole genome shotgun (WGS) entry which is preliminary data.</text>
</comment>
<dbReference type="RefSeq" id="WP_310017143.1">
    <property type="nucleotide sequence ID" value="NZ_JAVDUM010000002.1"/>
</dbReference>
<proteinExistence type="predicted"/>
<protein>
    <recommendedName>
        <fullName evidence="3">Rhamnosyltransferase</fullName>
    </recommendedName>
</protein>
<accession>A0ABU1S8K9</accession>
<keyword evidence="2" id="KW-1185">Reference proteome</keyword>
<sequence length="307" mass="36069">MPTFDHVLLTRFSVRFLAEQPPPDDDWLVYRWGFFRDALASSLSHQTVRDFRWLVFCDASSPEWLREEMEALAPGLFTPVWLDEPWSHSVIRDAVTGVLSQDDYLITTRIDSDDAVGIRFIEEVQSHFDGQESMYINLLRGVQVARSGQVFRYDEPLNPFISYVEKLTTGTPMRTVFQDFRHAQSQRHAPVLNVVTAPRWMQVVHGSNLANSIRGLRADPRIVNEEFTLELPYTRDVRPLTLFRERQISRLWLLKLWIRYPYFADEAARTRRERRQGTAVLPQTDKNPMPRYDALKRMKDRIFPPKK</sequence>
<dbReference type="Pfam" id="PF11316">
    <property type="entry name" value="Rhamno_transf"/>
    <property type="match status" value="1"/>
</dbReference>
<dbReference type="EMBL" id="JAVDUM010000002">
    <property type="protein sequence ID" value="MDR6865890.1"/>
    <property type="molecule type" value="Genomic_DNA"/>
</dbReference>
<organism evidence="1 2">
    <name type="scientific">Microbacterium resistens</name>
    <dbReference type="NCBI Taxonomy" id="156977"/>
    <lineage>
        <taxon>Bacteria</taxon>
        <taxon>Bacillati</taxon>
        <taxon>Actinomycetota</taxon>
        <taxon>Actinomycetes</taxon>
        <taxon>Micrococcales</taxon>
        <taxon>Microbacteriaceae</taxon>
        <taxon>Microbacterium</taxon>
    </lineage>
</organism>
<evidence type="ECO:0000313" key="2">
    <source>
        <dbReference type="Proteomes" id="UP001259347"/>
    </source>
</evidence>
<dbReference type="Proteomes" id="UP001259347">
    <property type="component" value="Unassembled WGS sequence"/>
</dbReference>
<evidence type="ECO:0000313" key="1">
    <source>
        <dbReference type="EMBL" id="MDR6865890.1"/>
    </source>
</evidence>
<reference evidence="1 2" key="1">
    <citation type="submission" date="2023-07" db="EMBL/GenBank/DDBJ databases">
        <title>Sorghum-associated microbial communities from plants grown in Nebraska, USA.</title>
        <authorList>
            <person name="Schachtman D."/>
        </authorList>
    </citation>
    <scope>NUCLEOTIDE SEQUENCE [LARGE SCALE GENOMIC DNA]</scope>
    <source>
        <strain evidence="1 2">2980</strain>
    </source>
</reference>